<dbReference type="Pfam" id="PF11721">
    <property type="entry name" value="Malectin"/>
    <property type="match status" value="1"/>
</dbReference>
<evidence type="ECO:0000256" key="7">
    <source>
        <dbReference type="ARBA" id="ARBA00022614"/>
    </source>
</evidence>
<dbReference type="SUPFAM" id="SSF52047">
    <property type="entry name" value="RNI-like"/>
    <property type="match status" value="1"/>
</dbReference>
<evidence type="ECO:0000259" key="23">
    <source>
        <dbReference type="PROSITE" id="PS50011"/>
    </source>
</evidence>
<feature type="domain" description="Protein kinase" evidence="23">
    <location>
        <begin position="767"/>
        <end position="1054"/>
    </location>
</feature>
<evidence type="ECO:0000256" key="6">
    <source>
        <dbReference type="ARBA" id="ARBA00022553"/>
    </source>
</evidence>
<evidence type="ECO:0000256" key="22">
    <source>
        <dbReference type="SAM" id="SignalP"/>
    </source>
</evidence>
<dbReference type="SMART" id="SM00220">
    <property type="entry name" value="S_TKc"/>
    <property type="match status" value="1"/>
</dbReference>
<dbReference type="Pfam" id="PF00069">
    <property type="entry name" value="Pkinase"/>
    <property type="match status" value="1"/>
</dbReference>
<dbReference type="EMBL" id="KT805852">
    <property type="protein sequence ID" value="AMM43091.1"/>
    <property type="molecule type" value="mRNA"/>
</dbReference>
<dbReference type="Gene3D" id="2.60.120.430">
    <property type="entry name" value="Galactose-binding lectin"/>
    <property type="match status" value="1"/>
</dbReference>
<evidence type="ECO:0000256" key="1">
    <source>
        <dbReference type="ARBA" id="ARBA00004236"/>
    </source>
</evidence>
<keyword evidence="9 21" id="KW-0812">Transmembrane</keyword>
<evidence type="ECO:0000256" key="16">
    <source>
        <dbReference type="ARBA" id="ARBA00023136"/>
    </source>
</evidence>
<sequence length="1061" mass="117977">MGNNGSIILIPILIFLLRWQLVSGAGPAGNTYSGDPDGKYGSGNPYSGYPNGQGFGLSGKLQATYCGQNQTLPCAEVNALQAVINGFRLLPTIYISSTYCGYRLTTINCTCYRDDKNFILCHITEIYMSSKDLSGYIDPAISGLQFLKILELSNNQLTGSIPASLGNLTNLERLYIINNQLVGSIPESFKNLKSLKILDLSSNYLDGPIPSLRDLQNLNTIGLRFNFLNGPIPASLGNLSSLQILNLYSNILSGPIPDDLGNLTQLQFLALDDNELNGKLPEAFGKLSNITALWLGSNYISGNIPQNYSYLTGLQIFSVAGNDLSGKIPDYIAKWKNLTALILLGNNFDGNLPEGIFKLEKLQTLWVSGLTNPGFAFPKQEKLTTNLYSLILRNCSINGTIPSYIAQWLSLTNLDLSFNNLIGEIPKFSPYLKKIFLTRNKLNGTLPPWIINEHNAPERTNDVALMDLSNNDFANVPSVNHENGTLSDSPNSIIEPRSEYISQKIKECKVKYRSLSINSGGEAVKFGKQNYENDTALSNFYLSPQGNWAYSFSGDYISPTINASGYIKNLTCGVSLPEAQLYVNARVAPVSLTYYAFCLHQGKYNVELHFAETLYSKKEDHSKVGKRVFDVHIQGKRVLQDFNIKKEAGDANKNVMTRFPATVAKNKPLSIEFFWTGRGSLYNPPGQNGPLISAISITRAPRKLSLWEIVVIVAACVLGLLILLAFMWRMGWIGERELRKARIELETQDGKKSFTVKEIIDATGNFSPRKKIGKDGRFGIIYKAELSNLTVAVKKLFPQSKAVAQIGTEVYAKTFKLEHDNLVQLLATYSRKDLHLLIYEYMDRGSLEQALFDPKPSMQLSWKTRYSICLQIAQGLEYLHAKNPPIIHRDIKASNILLDGSSKAKISDFGLAKLYEEDNPFMFIEEGGTRMYMAPEYATHKAVTVGVDVFSFGVLLLEIVTGIKNDENLSKHHDQTIFLLEKVANLHAMVKDAKLQYKKVKYAELVDEKLLNSNYSEEEVVTIIDLAMLCTDQMASLRPIISDVVSVLEGKEIVENVSKIK</sequence>
<keyword evidence="15 21" id="KW-1133">Transmembrane helix</keyword>
<dbReference type="InterPro" id="IPR055414">
    <property type="entry name" value="LRR_R13L4/SHOC2-like"/>
</dbReference>
<evidence type="ECO:0000256" key="11">
    <source>
        <dbReference type="ARBA" id="ARBA00022737"/>
    </source>
</evidence>
<keyword evidence="8" id="KW-0808">Transferase</keyword>
<protein>
    <recommendedName>
        <fullName evidence="3">non-specific serine/threonine protein kinase</fullName>
        <ecNumber evidence="3">2.7.11.1</ecNumber>
    </recommendedName>
</protein>
<dbReference type="Gene3D" id="3.30.200.20">
    <property type="entry name" value="Phosphorylase Kinase, domain 1"/>
    <property type="match status" value="1"/>
</dbReference>
<keyword evidence="11" id="KW-0677">Repeat</keyword>
<feature type="signal peptide" evidence="22">
    <location>
        <begin position="1"/>
        <end position="24"/>
    </location>
</feature>
<dbReference type="PROSITE" id="PS50011">
    <property type="entry name" value="PROTEIN_KINASE_DOM"/>
    <property type="match status" value="1"/>
</dbReference>
<evidence type="ECO:0000256" key="5">
    <source>
        <dbReference type="ARBA" id="ARBA00022527"/>
    </source>
</evidence>
<evidence type="ECO:0000313" key="24">
    <source>
        <dbReference type="EMBL" id="AMM43091.1"/>
    </source>
</evidence>
<keyword evidence="7" id="KW-0433">Leucine-rich repeat</keyword>
<dbReference type="FunFam" id="3.80.10.10:FF:000041">
    <property type="entry name" value="LRR receptor-like serine/threonine-protein kinase ERECTA"/>
    <property type="match status" value="1"/>
</dbReference>
<comment type="subcellular location">
    <subcellularLocation>
        <location evidence="1">Cell membrane</location>
    </subcellularLocation>
    <subcellularLocation>
        <location evidence="2">Membrane</location>
        <topology evidence="2">Single-pass type I membrane protein</topology>
    </subcellularLocation>
</comment>
<keyword evidence="17" id="KW-0675">Receptor</keyword>
<organism evidence="24">
    <name type="scientific">Vernicia montana</name>
    <dbReference type="NCBI Taxonomy" id="316732"/>
    <lineage>
        <taxon>Eukaryota</taxon>
        <taxon>Viridiplantae</taxon>
        <taxon>Streptophyta</taxon>
        <taxon>Embryophyta</taxon>
        <taxon>Tracheophyta</taxon>
        <taxon>Spermatophyta</taxon>
        <taxon>Magnoliopsida</taxon>
        <taxon>eudicotyledons</taxon>
        <taxon>Gunneridae</taxon>
        <taxon>Pentapetalae</taxon>
        <taxon>rosids</taxon>
        <taxon>fabids</taxon>
        <taxon>Malpighiales</taxon>
        <taxon>Euphorbiaceae</taxon>
        <taxon>Crotonoideae</taxon>
        <taxon>Aleuritideae</taxon>
        <taxon>Vernicia</taxon>
    </lineage>
</organism>
<evidence type="ECO:0000256" key="21">
    <source>
        <dbReference type="SAM" id="Phobius"/>
    </source>
</evidence>
<accession>A0A140G4W9</accession>
<dbReference type="PRINTS" id="PR00019">
    <property type="entry name" value="LEURICHRPT"/>
</dbReference>
<dbReference type="PANTHER" id="PTHR48006">
    <property type="entry name" value="LEUCINE-RICH REPEAT-CONTAINING PROTEIN DDB_G0281931-RELATED"/>
    <property type="match status" value="1"/>
</dbReference>
<keyword evidence="10 22" id="KW-0732">Signal</keyword>
<keyword evidence="18" id="KW-0325">Glycoprotein</keyword>
<dbReference type="GO" id="GO:0005524">
    <property type="term" value="F:ATP binding"/>
    <property type="evidence" value="ECO:0007669"/>
    <property type="project" value="UniProtKB-KW"/>
</dbReference>
<dbReference type="InterPro" id="IPR011009">
    <property type="entry name" value="Kinase-like_dom_sf"/>
</dbReference>
<comment type="catalytic activity">
    <reaction evidence="19">
        <text>L-threonyl-[protein] + ATP = O-phospho-L-threonyl-[protein] + ADP + H(+)</text>
        <dbReference type="Rhea" id="RHEA:46608"/>
        <dbReference type="Rhea" id="RHEA-COMP:11060"/>
        <dbReference type="Rhea" id="RHEA-COMP:11605"/>
        <dbReference type="ChEBI" id="CHEBI:15378"/>
        <dbReference type="ChEBI" id="CHEBI:30013"/>
        <dbReference type="ChEBI" id="CHEBI:30616"/>
        <dbReference type="ChEBI" id="CHEBI:61977"/>
        <dbReference type="ChEBI" id="CHEBI:456216"/>
        <dbReference type="EC" id="2.7.11.1"/>
    </reaction>
</comment>
<dbReference type="GO" id="GO:0004674">
    <property type="term" value="F:protein serine/threonine kinase activity"/>
    <property type="evidence" value="ECO:0007669"/>
    <property type="project" value="UniProtKB-KW"/>
</dbReference>
<dbReference type="Gene3D" id="3.80.10.10">
    <property type="entry name" value="Ribonuclease Inhibitor"/>
    <property type="match status" value="4"/>
</dbReference>
<keyword evidence="5" id="KW-0723">Serine/threonine-protein kinase</keyword>
<evidence type="ECO:0000256" key="2">
    <source>
        <dbReference type="ARBA" id="ARBA00004479"/>
    </source>
</evidence>
<dbReference type="InterPro" id="IPR000719">
    <property type="entry name" value="Prot_kinase_dom"/>
</dbReference>
<keyword evidence="14" id="KW-0067">ATP-binding</keyword>
<dbReference type="GO" id="GO:0005886">
    <property type="term" value="C:plasma membrane"/>
    <property type="evidence" value="ECO:0007669"/>
    <property type="project" value="UniProtKB-SubCell"/>
</dbReference>
<dbReference type="EC" id="2.7.11.1" evidence="3"/>
<dbReference type="InterPro" id="IPR032675">
    <property type="entry name" value="LRR_dom_sf"/>
</dbReference>
<proteinExistence type="evidence at transcript level"/>
<evidence type="ECO:0000256" key="19">
    <source>
        <dbReference type="ARBA" id="ARBA00047899"/>
    </source>
</evidence>
<keyword evidence="6" id="KW-0597">Phosphoprotein</keyword>
<evidence type="ECO:0000256" key="3">
    <source>
        <dbReference type="ARBA" id="ARBA00012513"/>
    </source>
</evidence>
<dbReference type="Pfam" id="PF23598">
    <property type="entry name" value="LRR_14"/>
    <property type="match status" value="1"/>
</dbReference>
<feature type="non-terminal residue" evidence="24">
    <location>
        <position position="1061"/>
    </location>
</feature>
<dbReference type="InterPro" id="IPR008271">
    <property type="entry name" value="Ser/Thr_kinase_AS"/>
</dbReference>
<evidence type="ECO:0000256" key="4">
    <source>
        <dbReference type="ARBA" id="ARBA00022475"/>
    </source>
</evidence>
<dbReference type="PROSITE" id="PS00108">
    <property type="entry name" value="PROTEIN_KINASE_ST"/>
    <property type="match status" value="1"/>
</dbReference>
<dbReference type="Gene3D" id="1.10.510.10">
    <property type="entry name" value="Transferase(Phosphotransferase) domain 1"/>
    <property type="match status" value="1"/>
</dbReference>
<dbReference type="FunFam" id="3.80.10.10:FF:000383">
    <property type="entry name" value="Leucine-rich repeat receptor protein kinase EMS1"/>
    <property type="match status" value="1"/>
</dbReference>
<evidence type="ECO:0000256" key="9">
    <source>
        <dbReference type="ARBA" id="ARBA00022692"/>
    </source>
</evidence>
<dbReference type="InterPro" id="IPR025875">
    <property type="entry name" value="Leu-rich_rpt_4"/>
</dbReference>
<evidence type="ECO:0000256" key="18">
    <source>
        <dbReference type="ARBA" id="ARBA00023180"/>
    </source>
</evidence>
<keyword evidence="16 21" id="KW-0472">Membrane</keyword>
<reference evidence="24" key="1">
    <citation type="journal article" date="2015" name="Int J Genomics">
        <title>Genome-Wide Identification and Characterization of the LRR-RLK Gene Family in Two Vernicia Species.</title>
        <authorList>
            <person name="Zhu H."/>
            <person name="Wang Y."/>
            <person name="Yin H."/>
            <person name="Gao M."/>
            <person name="Zhang Q."/>
            <person name="Chen Y."/>
        </authorList>
    </citation>
    <scope>NUCLEOTIDE SEQUENCE</scope>
</reference>
<keyword evidence="13" id="KW-0418">Kinase</keyword>
<dbReference type="InterPro" id="IPR021720">
    <property type="entry name" value="Malectin_dom"/>
</dbReference>
<feature type="chain" id="PRO_5007302286" description="non-specific serine/threonine protein kinase" evidence="22">
    <location>
        <begin position="25"/>
        <end position="1061"/>
    </location>
</feature>
<keyword evidence="12" id="KW-0547">Nucleotide-binding</keyword>
<evidence type="ECO:0000256" key="13">
    <source>
        <dbReference type="ARBA" id="ARBA00022777"/>
    </source>
</evidence>
<name>A0A140G4W9_9ROSI</name>
<dbReference type="SUPFAM" id="SSF56112">
    <property type="entry name" value="Protein kinase-like (PK-like)"/>
    <property type="match status" value="1"/>
</dbReference>
<comment type="catalytic activity">
    <reaction evidence="20">
        <text>L-seryl-[protein] + ATP = O-phospho-L-seryl-[protein] + ADP + H(+)</text>
        <dbReference type="Rhea" id="RHEA:17989"/>
        <dbReference type="Rhea" id="RHEA-COMP:9863"/>
        <dbReference type="Rhea" id="RHEA-COMP:11604"/>
        <dbReference type="ChEBI" id="CHEBI:15378"/>
        <dbReference type="ChEBI" id="CHEBI:29999"/>
        <dbReference type="ChEBI" id="CHEBI:30616"/>
        <dbReference type="ChEBI" id="CHEBI:83421"/>
        <dbReference type="ChEBI" id="CHEBI:456216"/>
        <dbReference type="EC" id="2.7.11.1"/>
    </reaction>
</comment>
<evidence type="ECO:0000256" key="12">
    <source>
        <dbReference type="ARBA" id="ARBA00022741"/>
    </source>
</evidence>
<evidence type="ECO:0000256" key="20">
    <source>
        <dbReference type="ARBA" id="ARBA00048679"/>
    </source>
</evidence>
<keyword evidence="4" id="KW-1003">Cell membrane</keyword>
<dbReference type="InterPro" id="IPR001611">
    <property type="entry name" value="Leu-rich_rpt"/>
</dbReference>
<evidence type="ECO:0000256" key="8">
    <source>
        <dbReference type="ARBA" id="ARBA00022679"/>
    </source>
</evidence>
<dbReference type="PANTHER" id="PTHR48006:SF48">
    <property type="entry name" value="PROTEIN KINASE DOMAIN-CONTAINING PROTEIN"/>
    <property type="match status" value="1"/>
</dbReference>
<feature type="transmembrane region" description="Helical" evidence="21">
    <location>
        <begin position="706"/>
        <end position="728"/>
    </location>
</feature>
<dbReference type="PROSITE" id="PS51450">
    <property type="entry name" value="LRR"/>
    <property type="match status" value="2"/>
</dbReference>
<evidence type="ECO:0000256" key="10">
    <source>
        <dbReference type="ARBA" id="ARBA00022729"/>
    </source>
</evidence>
<dbReference type="Pfam" id="PF00560">
    <property type="entry name" value="LRR_1"/>
    <property type="match status" value="1"/>
</dbReference>
<evidence type="ECO:0000256" key="14">
    <source>
        <dbReference type="ARBA" id="ARBA00022840"/>
    </source>
</evidence>
<dbReference type="FunFam" id="1.10.510.10:FF:001023">
    <property type="entry name" value="Os07g0541700 protein"/>
    <property type="match status" value="1"/>
</dbReference>
<evidence type="ECO:0000256" key="15">
    <source>
        <dbReference type="ARBA" id="ARBA00022989"/>
    </source>
</evidence>
<evidence type="ECO:0000256" key="17">
    <source>
        <dbReference type="ARBA" id="ARBA00023170"/>
    </source>
</evidence>
<dbReference type="InterPro" id="IPR051824">
    <property type="entry name" value="LRR_Rcpt-Like_S/T_Kinase"/>
</dbReference>
<dbReference type="Pfam" id="PF12799">
    <property type="entry name" value="LRR_4"/>
    <property type="match status" value="1"/>
</dbReference>
<dbReference type="AlphaFoldDB" id="A0A140G4W9"/>